<dbReference type="InterPro" id="IPR010730">
    <property type="entry name" value="HET"/>
</dbReference>
<evidence type="ECO:0000313" key="3">
    <source>
        <dbReference type="Proteomes" id="UP000799537"/>
    </source>
</evidence>
<sequence>MRLLNTSTLEFRSFADNDRPPYAIASHRWRADESTFKDFQQKRNVLTAGHTKVLGFCQLVDRMNTRAGPSRALNDLGLRHRCDWLWIDSCCINKEDGAELSESINSMFRWYGDAAVCYAYLADVQPNQKFRASALDLARSEWFKRGWTLQELIAPRTVVFLANDWDILGHKCAYSEQVCGKVCRGYGDRLNKLLAQITGIPIDVIGMPSISHLRNISVEQKMSWTERRSTTRIEDQAYCLLGLLDVFISPIYGEGEYAWTRLMQQLEGEIGKEEPDVVST</sequence>
<feature type="domain" description="Heterokaryon incompatibility" evidence="1">
    <location>
        <begin position="22"/>
        <end position="128"/>
    </location>
</feature>
<dbReference type="Proteomes" id="UP000799537">
    <property type="component" value="Unassembled WGS sequence"/>
</dbReference>
<protein>
    <recommendedName>
        <fullName evidence="1">Heterokaryon incompatibility domain-containing protein</fullName>
    </recommendedName>
</protein>
<dbReference type="Pfam" id="PF06985">
    <property type="entry name" value="HET"/>
    <property type="match status" value="1"/>
</dbReference>
<accession>A0A6A6CNH5</accession>
<dbReference type="EMBL" id="ML993592">
    <property type="protein sequence ID" value="KAF2167690.1"/>
    <property type="molecule type" value="Genomic_DNA"/>
</dbReference>
<proteinExistence type="predicted"/>
<dbReference type="RefSeq" id="XP_033668579.1">
    <property type="nucleotide sequence ID" value="XM_033816679.1"/>
</dbReference>
<reference evidence="2" key="1">
    <citation type="journal article" date="2020" name="Stud. Mycol.">
        <title>101 Dothideomycetes genomes: a test case for predicting lifestyles and emergence of pathogens.</title>
        <authorList>
            <person name="Haridas S."/>
            <person name="Albert R."/>
            <person name="Binder M."/>
            <person name="Bloem J."/>
            <person name="Labutti K."/>
            <person name="Salamov A."/>
            <person name="Andreopoulos B."/>
            <person name="Baker S."/>
            <person name="Barry K."/>
            <person name="Bills G."/>
            <person name="Bluhm B."/>
            <person name="Cannon C."/>
            <person name="Castanera R."/>
            <person name="Culley D."/>
            <person name="Daum C."/>
            <person name="Ezra D."/>
            <person name="Gonzalez J."/>
            <person name="Henrissat B."/>
            <person name="Kuo A."/>
            <person name="Liang C."/>
            <person name="Lipzen A."/>
            <person name="Lutzoni F."/>
            <person name="Magnuson J."/>
            <person name="Mondo S."/>
            <person name="Nolan M."/>
            <person name="Ohm R."/>
            <person name="Pangilinan J."/>
            <person name="Park H.-J."/>
            <person name="Ramirez L."/>
            <person name="Alfaro M."/>
            <person name="Sun H."/>
            <person name="Tritt A."/>
            <person name="Yoshinaga Y."/>
            <person name="Zwiers L.-H."/>
            <person name="Turgeon B."/>
            <person name="Goodwin S."/>
            <person name="Spatafora J."/>
            <person name="Crous P."/>
            <person name="Grigoriev I."/>
        </authorList>
    </citation>
    <scope>NUCLEOTIDE SEQUENCE</scope>
    <source>
        <strain evidence="2">ATCC 36951</strain>
    </source>
</reference>
<keyword evidence="3" id="KW-1185">Reference proteome</keyword>
<dbReference type="PANTHER" id="PTHR10622:SF10">
    <property type="entry name" value="HET DOMAIN-CONTAINING PROTEIN"/>
    <property type="match status" value="1"/>
</dbReference>
<evidence type="ECO:0000259" key="1">
    <source>
        <dbReference type="Pfam" id="PF06985"/>
    </source>
</evidence>
<gene>
    <name evidence="2" type="ORF">M409DRAFT_65820</name>
</gene>
<dbReference type="GeneID" id="54569951"/>
<organism evidence="2 3">
    <name type="scientific">Zasmidium cellare ATCC 36951</name>
    <dbReference type="NCBI Taxonomy" id="1080233"/>
    <lineage>
        <taxon>Eukaryota</taxon>
        <taxon>Fungi</taxon>
        <taxon>Dikarya</taxon>
        <taxon>Ascomycota</taxon>
        <taxon>Pezizomycotina</taxon>
        <taxon>Dothideomycetes</taxon>
        <taxon>Dothideomycetidae</taxon>
        <taxon>Mycosphaerellales</taxon>
        <taxon>Mycosphaerellaceae</taxon>
        <taxon>Zasmidium</taxon>
    </lineage>
</organism>
<dbReference type="AlphaFoldDB" id="A0A6A6CNH5"/>
<dbReference type="OrthoDB" id="6250593at2759"/>
<evidence type="ECO:0000313" key="2">
    <source>
        <dbReference type="EMBL" id="KAF2167690.1"/>
    </source>
</evidence>
<name>A0A6A6CNH5_ZASCE</name>
<dbReference type="PANTHER" id="PTHR10622">
    <property type="entry name" value="HET DOMAIN-CONTAINING PROTEIN"/>
    <property type="match status" value="1"/>
</dbReference>